<reference evidence="1" key="2">
    <citation type="journal article" date="2014" name="ISME J.">
        <title>Microbial stratification in low pH oxic and suboxic macroscopic growths along an acid mine drainage.</title>
        <authorList>
            <person name="Mendez-Garcia C."/>
            <person name="Mesa V."/>
            <person name="Sprenger R.R."/>
            <person name="Richter M."/>
            <person name="Diez M.S."/>
            <person name="Solano J."/>
            <person name="Bargiela R."/>
            <person name="Golyshina O.V."/>
            <person name="Manteca A."/>
            <person name="Ramos J.L."/>
            <person name="Gallego J.R."/>
            <person name="Llorente I."/>
            <person name="Martins Dos Santos V.A."/>
            <person name="Jensen O.N."/>
            <person name="Pelaez A.I."/>
            <person name="Sanchez J."/>
            <person name="Ferrer M."/>
        </authorList>
    </citation>
    <scope>NUCLEOTIDE SEQUENCE</scope>
</reference>
<feature type="non-terminal residue" evidence="1">
    <location>
        <position position="1"/>
    </location>
</feature>
<dbReference type="SUPFAM" id="SSF50969">
    <property type="entry name" value="YVTN repeat-like/Quinoprotein amine dehydrogenase"/>
    <property type="match status" value="1"/>
</dbReference>
<organism evidence="1">
    <name type="scientific">mine drainage metagenome</name>
    <dbReference type="NCBI Taxonomy" id="410659"/>
    <lineage>
        <taxon>unclassified sequences</taxon>
        <taxon>metagenomes</taxon>
        <taxon>ecological metagenomes</taxon>
    </lineage>
</organism>
<accession>T0Y1B9</accession>
<protein>
    <submittedName>
        <fullName evidence="1">Quinohemoprotein amine dehydrogenase 40 kDa subunit</fullName>
    </submittedName>
</protein>
<dbReference type="AlphaFoldDB" id="T0Y1B9"/>
<name>T0Y1B9_9ZZZZ</name>
<gene>
    <name evidence="1" type="ORF">B1A_21765</name>
</gene>
<sequence>APDNLFVINPRTQKVVSDFAIPDAHDYVSVIVPSPNGKVAYVLVNRTRSIAGINLRTGKEVFRANLESPGERVTCMYAFDVTPNGKELIVYVYRTRLEIDQYKVQAPRFLVFSTAAGLHAKPLREFPAPRRIQMILAKKGGRSFFAIGFNLYEYDLKTGRLIER</sequence>
<feature type="non-terminal residue" evidence="1">
    <location>
        <position position="164"/>
    </location>
</feature>
<comment type="caution">
    <text evidence="1">The sequence shown here is derived from an EMBL/GenBank/DDBJ whole genome shotgun (WGS) entry which is preliminary data.</text>
</comment>
<proteinExistence type="predicted"/>
<dbReference type="EMBL" id="AUZX01016087">
    <property type="protein sequence ID" value="EQD26798.1"/>
    <property type="molecule type" value="Genomic_DNA"/>
</dbReference>
<dbReference type="InterPro" id="IPR011044">
    <property type="entry name" value="Quino_amine_DH_bsu"/>
</dbReference>
<dbReference type="Gene3D" id="2.130.10.10">
    <property type="entry name" value="YVTN repeat-like/Quinoprotein amine dehydrogenase"/>
    <property type="match status" value="1"/>
</dbReference>
<reference evidence="1" key="1">
    <citation type="submission" date="2013-08" db="EMBL/GenBank/DDBJ databases">
        <authorList>
            <person name="Mendez C."/>
            <person name="Richter M."/>
            <person name="Ferrer M."/>
            <person name="Sanchez J."/>
        </authorList>
    </citation>
    <scope>NUCLEOTIDE SEQUENCE</scope>
</reference>
<dbReference type="InterPro" id="IPR015943">
    <property type="entry name" value="WD40/YVTN_repeat-like_dom_sf"/>
</dbReference>
<evidence type="ECO:0000313" key="1">
    <source>
        <dbReference type="EMBL" id="EQD26798.1"/>
    </source>
</evidence>